<evidence type="ECO:0000313" key="2">
    <source>
        <dbReference type="Proteomes" id="UP001412239"/>
    </source>
</evidence>
<dbReference type="EMBL" id="LN891023">
    <property type="protein sequence ID" value="CUS11381.1"/>
    <property type="molecule type" value="Genomic_DNA"/>
</dbReference>
<gene>
    <name evidence="1" type="ORF">GSTUAT00004548001</name>
</gene>
<reference evidence="1" key="1">
    <citation type="submission" date="2015-10" db="EMBL/GenBank/DDBJ databases">
        <authorList>
            <person name="Regsiter A."/>
            <person name="william w."/>
        </authorList>
    </citation>
    <scope>NUCLEOTIDE SEQUENCE</scope>
    <source>
        <strain evidence="1">Montdore</strain>
    </source>
</reference>
<name>A0A292PX67_9PEZI</name>
<evidence type="ECO:0000313" key="1">
    <source>
        <dbReference type="EMBL" id="CUS11381.1"/>
    </source>
</evidence>
<dbReference type="AlphaFoldDB" id="A0A292PX67"/>
<accession>A0A292PX67</accession>
<keyword evidence="2" id="KW-1185">Reference proteome</keyword>
<feature type="non-terminal residue" evidence="1">
    <location>
        <position position="106"/>
    </location>
</feature>
<feature type="non-terminal residue" evidence="1">
    <location>
        <position position="1"/>
    </location>
</feature>
<proteinExistence type="predicted"/>
<protein>
    <submittedName>
        <fullName evidence="1">Uncharacterized protein</fullName>
    </submittedName>
</protein>
<sequence length="106" mass="11908">TNGKDRSTRQCQNFKQNPSIPSWTTTLVHTIPNSLWSPYGLTHGLFAFVPVDVLLQDSRAFPRPKCFPEKPSYAGGNQSAPAVRVRPKPKRASIDYLTRRPIVRAC</sequence>
<organism evidence="1 2">
    <name type="scientific">Tuber aestivum</name>
    <name type="common">summer truffle</name>
    <dbReference type="NCBI Taxonomy" id="59557"/>
    <lineage>
        <taxon>Eukaryota</taxon>
        <taxon>Fungi</taxon>
        <taxon>Dikarya</taxon>
        <taxon>Ascomycota</taxon>
        <taxon>Pezizomycotina</taxon>
        <taxon>Pezizomycetes</taxon>
        <taxon>Pezizales</taxon>
        <taxon>Tuberaceae</taxon>
        <taxon>Tuber</taxon>
    </lineage>
</organism>
<dbReference type="Proteomes" id="UP001412239">
    <property type="component" value="Unassembled WGS sequence"/>
</dbReference>